<name>A0AAW1VN76_RUBAR</name>
<accession>A0AAW1VN76</accession>
<protein>
    <submittedName>
        <fullName evidence="1">Uncharacterized protein</fullName>
    </submittedName>
</protein>
<reference evidence="1 2" key="1">
    <citation type="journal article" date="2023" name="G3 (Bethesda)">
        <title>A chromosome-length genome assembly and annotation of blackberry (Rubus argutus, cv. 'Hillquist').</title>
        <authorList>
            <person name="Bruna T."/>
            <person name="Aryal R."/>
            <person name="Dudchenko O."/>
            <person name="Sargent D.J."/>
            <person name="Mead D."/>
            <person name="Buti M."/>
            <person name="Cavallini A."/>
            <person name="Hytonen T."/>
            <person name="Andres J."/>
            <person name="Pham M."/>
            <person name="Weisz D."/>
            <person name="Mascagni F."/>
            <person name="Usai G."/>
            <person name="Natali L."/>
            <person name="Bassil N."/>
            <person name="Fernandez G.E."/>
            <person name="Lomsadze A."/>
            <person name="Armour M."/>
            <person name="Olukolu B."/>
            <person name="Poorten T."/>
            <person name="Britton C."/>
            <person name="Davik J."/>
            <person name="Ashrafi H."/>
            <person name="Aiden E.L."/>
            <person name="Borodovsky M."/>
            <person name="Worthington M."/>
        </authorList>
    </citation>
    <scope>NUCLEOTIDE SEQUENCE [LARGE SCALE GENOMIC DNA]</scope>
    <source>
        <strain evidence="1">PI 553951</strain>
    </source>
</reference>
<evidence type="ECO:0000313" key="1">
    <source>
        <dbReference type="EMBL" id="KAK9903867.1"/>
    </source>
</evidence>
<dbReference type="AlphaFoldDB" id="A0AAW1VN76"/>
<gene>
    <name evidence="1" type="ORF">M0R45_000839</name>
</gene>
<comment type="caution">
    <text evidence="1">The sequence shown here is derived from an EMBL/GenBank/DDBJ whole genome shotgun (WGS) entry which is preliminary data.</text>
</comment>
<organism evidence="1 2">
    <name type="scientific">Rubus argutus</name>
    <name type="common">Southern blackberry</name>
    <dbReference type="NCBI Taxonomy" id="59490"/>
    <lineage>
        <taxon>Eukaryota</taxon>
        <taxon>Viridiplantae</taxon>
        <taxon>Streptophyta</taxon>
        <taxon>Embryophyta</taxon>
        <taxon>Tracheophyta</taxon>
        <taxon>Spermatophyta</taxon>
        <taxon>Magnoliopsida</taxon>
        <taxon>eudicotyledons</taxon>
        <taxon>Gunneridae</taxon>
        <taxon>Pentapetalae</taxon>
        <taxon>rosids</taxon>
        <taxon>fabids</taxon>
        <taxon>Rosales</taxon>
        <taxon>Rosaceae</taxon>
        <taxon>Rosoideae</taxon>
        <taxon>Rosoideae incertae sedis</taxon>
        <taxon>Rubus</taxon>
    </lineage>
</organism>
<evidence type="ECO:0000313" key="2">
    <source>
        <dbReference type="Proteomes" id="UP001457282"/>
    </source>
</evidence>
<dbReference type="EMBL" id="JBEDUW010000205">
    <property type="protein sequence ID" value="KAK9903867.1"/>
    <property type="molecule type" value="Genomic_DNA"/>
</dbReference>
<sequence>MELSSDEADNVIANPREFISVFKSPQSKSCSNLSLPKPIEEETPTVVDFLTTILFEPDGAAADSNRGAFVVVVVVSGGEQEEVLELGPSLRQIRSGVLLD</sequence>
<proteinExistence type="predicted"/>
<keyword evidence="2" id="KW-1185">Reference proteome</keyword>
<dbReference type="Proteomes" id="UP001457282">
    <property type="component" value="Unassembled WGS sequence"/>
</dbReference>